<dbReference type="GO" id="GO:0071949">
    <property type="term" value="F:FAD binding"/>
    <property type="evidence" value="ECO:0007669"/>
    <property type="project" value="InterPro"/>
</dbReference>
<comment type="caution">
    <text evidence="10">The sequence shown here is derived from an EMBL/GenBank/DDBJ whole genome shotgun (WGS) entry which is preliminary data.</text>
</comment>
<dbReference type="InterPro" id="IPR018168">
    <property type="entry name" value="Ubi_Hdrlase_CS"/>
</dbReference>
<evidence type="ECO:0000259" key="9">
    <source>
        <dbReference type="Pfam" id="PF01494"/>
    </source>
</evidence>
<dbReference type="GO" id="GO:0006744">
    <property type="term" value="P:ubiquinone biosynthetic process"/>
    <property type="evidence" value="ECO:0007669"/>
    <property type="project" value="UniProtKB-UniPathway"/>
</dbReference>
<comment type="pathway">
    <text evidence="2">Cofactor biosynthesis; ubiquinone biosynthesis.</text>
</comment>
<dbReference type="GO" id="GO:0110142">
    <property type="term" value="C:ubiquinone biosynthesis complex"/>
    <property type="evidence" value="ECO:0007669"/>
    <property type="project" value="UniProtKB-ARBA"/>
</dbReference>
<comment type="cofactor">
    <cofactor evidence="1">
        <name>FAD</name>
        <dbReference type="ChEBI" id="CHEBI:57692"/>
    </cofactor>
</comment>
<keyword evidence="6" id="KW-0560">Oxidoreductase</keyword>
<keyword evidence="5" id="KW-0274">FAD</keyword>
<dbReference type="OrthoDB" id="9766816at2"/>
<protein>
    <submittedName>
        <fullName evidence="10">2-octaprenyl-6-methoxyphenol hydroxylase /2-octaprenyl-3-methyl-6-methoxy-1,4-benzoquinol hydroxylase</fullName>
    </submittedName>
</protein>
<dbReference type="InterPro" id="IPR051205">
    <property type="entry name" value="UbiH/COQ6_monooxygenase"/>
</dbReference>
<evidence type="ECO:0000313" key="10">
    <source>
        <dbReference type="EMBL" id="PTQ87858.1"/>
    </source>
</evidence>
<keyword evidence="7" id="KW-0503">Monooxygenase</keyword>
<evidence type="ECO:0000256" key="8">
    <source>
        <dbReference type="ARBA" id="ARBA00065734"/>
    </source>
</evidence>
<proteinExistence type="inferred from homology"/>
<organism evidence="10 11">
    <name type="scientific">Agitococcus lubricus</name>
    <dbReference type="NCBI Taxonomy" id="1077255"/>
    <lineage>
        <taxon>Bacteria</taxon>
        <taxon>Pseudomonadati</taxon>
        <taxon>Pseudomonadota</taxon>
        <taxon>Gammaproteobacteria</taxon>
        <taxon>Moraxellales</taxon>
        <taxon>Moraxellaceae</taxon>
        <taxon>Agitococcus</taxon>
    </lineage>
</organism>
<evidence type="ECO:0000256" key="6">
    <source>
        <dbReference type="ARBA" id="ARBA00023002"/>
    </source>
</evidence>
<evidence type="ECO:0000256" key="5">
    <source>
        <dbReference type="ARBA" id="ARBA00022827"/>
    </source>
</evidence>
<gene>
    <name evidence="10" type="ORF">C8N29_11624</name>
</gene>
<comment type="similarity">
    <text evidence="3">Belongs to the UbiH/COQ6 family.</text>
</comment>
<dbReference type="PANTHER" id="PTHR43876">
    <property type="entry name" value="UBIQUINONE BIOSYNTHESIS MONOOXYGENASE COQ6, MITOCHONDRIAL"/>
    <property type="match status" value="1"/>
</dbReference>
<dbReference type="AlphaFoldDB" id="A0A2T5IVE8"/>
<dbReference type="EMBL" id="QAON01000016">
    <property type="protein sequence ID" value="PTQ87858.1"/>
    <property type="molecule type" value="Genomic_DNA"/>
</dbReference>
<sequence>MKVDLIIVGAGMVGSLLAAALKPYALNIALIDQSPPLEPVHDAPYEPRVSALTLASQRILMHVGAWPIVASHRIAPFTTMYVREQEGRAELHFAAKDLGQTHLGHLIENPLLQWSLTTVAQQQSALHYFAPDSVVEFIPLAQGWRLILASGEVLDAPLVVGADGAFSSVRQAANIGVATWDYHQQALVCTVQTEKPHEACARQIFLPTGPLAFLPLSAPDYCSIVWSATNEEAKQLLSLSDDEFKQQLARAFAYQLGDVLSVDRRHAFPLVARHAERYYGQGVVLIGDAAHTIHPLAGQGVNLGFLDAAVLAEEIGRALARGLPLAHPQVLSRYSRRRRGHNAMMMHSMTGLERLYAAKLPALIMARNEGVSFVNQQQWLKQLFEQHAMGLSGDLPALAI</sequence>
<dbReference type="InterPro" id="IPR002938">
    <property type="entry name" value="FAD-bd"/>
</dbReference>
<dbReference type="InterPro" id="IPR010971">
    <property type="entry name" value="UbiH/COQ6"/>
</dbReference>
<dbReference type="GO" id="GO:0019168">
    <property type="term" value="F:2-polyprenylphenol 6-hydroxylase activity"/>
    <property type="evidence" value="ECO:0007669"/>
    <property type="project" value="TreeGrafter"/>
</dbReference>
<dbReference type="NCBIfam" id="TIGR01988">
    <property type="entry name" value="Ubi-OHases"/>
    <property type="match status" value="1"/>
</dbReference>
<dbReference type="SUPFAM" id="SSF51905">
    <property type="entry name" value="FAD/NAD(P)-binding domain"/>
    <property type="match status" value="1"/>
</dbReference>
<dbReference type="Proteomes" id="UP000244223">
    <property type="component" value="Unassembled WGS sequence"/>
</dbReference>
<feature type="domain" description="FAD-binding" evidence="9">
    <location>
        <begin position="3"/>
        <end position="344"/>
    </location>
</feature>
<keyword evidence="11" id="KW-1185">Reference proteome</keyword>
<evidence type="ECO:0000313" key="11">
    <source>
        <dbReference type="Proteomes" id="UP000244223"/>
    </source>
</evidence>
<name>A0A2T5IVE8_9GAMM</name>
<evidence type="ECO:0000256" key="7">
    <source>
        <dbReference type="ARBA" id="ARBA00023033"/>
    </source>
</evidence>
<evidence type="ECO:0000256" key="3">
    <source>
        <dbReference type="ARBA" id="ARBA00005349"/>
    </source>
</evidence>
<dbReference type="Gene3D" id="3.50.50.60">
    <property type="entry name" value="FAD/NAD(P)-binding domain"/>
    <property type="match status" value="2"/>
</dbReference>
<dbReference type="InterPro" id="IPR036188">
    <property type="entry name" value="FAD/NAD-bd_sf"/>
</dbReference>
<dbReference type="UniPathway" id="UPA00232"/>
<dbReference type="PRINTS" id="PR00420">
    <property type="entry name" value="RNGMNOXGNASE"/>
</dbReference>
<dbReference type="FunFam" id="3.50.50.60:FF:000021">
    <property type="entry name" value="Ubiquinone biosynthesis monooxygenase COQ6"/>
    <property type="match status" value="1"/>
</dbReference>
<keyword evidence="4" id="KW-0285">Flavoprotein</keyword>
<reference evidence="10 11" key="1">
    <citation type="submission" date="2018-04" db="EMBL/GenBank/DDBJ databases">
        <title>Genomic Encyclopedia of Archaeal and Bacterial Type Strains, Phase II (KMG-II): from individual species to whole genera.</title>
        <authorList>
            <person name="Goeker M."/>
        </authorList>
    </citation>
    <scope>NUCLEOTIDE SEQUENCE [LARGE SCALE GENOMIC DNA]</scope>
    <source>
        <strain evidence="10 11">DSM 5822</strain>
    </source>
</reference>
<dbReference type="Pfam" id="PF01494">
    <property type="entry name" value="FAD_binding_3"/>
    <property type="match status" value="1"/>
</dbReference>
<accession>A0A2T5IVE8</accession>
<comment type="subunit">
    <text evidence="8">Component of the Ubi complex metabolon, which regroups five ubiquinone biosynthesis proteins (UbiE, UbiF, UbiG, UbiH and UbiI) and two accessory factors (UbiK and the lipid-binding protein UbiJ).</text>
</comment>
<evidence type="ECO:0000256" key="2">
    <source>
        <dbReference type="ARBA" id="ARBA00004749"/>
    </source>
</evidence>
<evidence type="ECO:0000256" key="1">
    <source>
        <dbReference type="ARBA" id="ARBA00001974"/>
    </source>
</evidence>
<evidence type="ECO:0000256" key="4">
    <source>
        <dbReference type="ARBA" id="ARBA00022630"/>
    </source>
</evidence>
<dbReference type="PROSITE" id="PS01304">
    <property type="entry name" value="UBIH"/>
    <property type="match status" value="1"/>
</dbReference>
<dbReference type="PANTHER" id="PTHR43876:SF7">
    <property type="entry name" value="UBIQUINONE BIOSYNTHESIS MONOOXYGENASE COQ6, MITOCHONDRIAL"/>
    <property type="match status" value="1"/>
</dbReference>
<dbReference type="RefSeq" id="WP_107866624.1">
    <property type="nucleotide sequence ID" value="NZ_QAON01000016.1"/>
</dbReference>